<dbReference type="PROSITE" id="PS50932">
    <property type="entry name" value="HTH_LACI_2"/>
    <property type="match status" value="1"/>
</dbReference>
<proteinExistence type="predicted"/>
<accession>A0ABU9VS24</accession>
<dbReference type="SUPFAM" id="SSF53822">
    <property type="entry name" value="Periplasmic binding protein-like I"/>
    <property type="match status" value="1"/>
</dbReference>
<dbReference type="RefSeq" id="WP_343185286.1">
    <property type="nucleotide sequence ID" value="NZ_JBCITM010000004.1"/>
</dbReference>
<keyword evidence="1" id="KW-0805">Transcription regulation</keyword>
<feature type="domain" description="HTH lacI-type" evidence="4">
    <location>
        <begin position="3"/>
        <end position="57"/>
    </location>
</feature>
<dbReference type="PANTHER" id="PTHR30146:SF120">
    <property type="entry name" value="ALANINE RACEMASE"/>
    <property type="match status" value="1"/>
</dbReference>
<comment type="caution">
    <text evidence="5">The sequence shown here is derived from an EMBL/GenBank/DDBJ whole genome shotgun (WGS) entry which is preliminary data.</text>
</comment>
<dbReference type="Proteomes" id="UP001407405">
    <property type="component" value="Unassembled WGS sequence"/>
</dbReference>
<dbReference type="Gene3D" id="3.40.50.2300">
    <property type="match status" value="2"/>
</dbReference>
<evidence type="ECO:0000256" key="3">
    <source>
        <dbReference type="ARBA" id="ARBA00023163"/>
    </source>
</evidence>
<protein>
    <submittedName>
        <fullName evidence="5">LacI family DNA-binding transcriptional regulator</fullName>
    </submittedName>
</protein>
<keyword evidence="2 5" id="KW-0238">DNA-binding</keyword>
<gene>
    <name evidence="5" type="ORF">AAIG11_05735</name>
</gene>
<dbReference type="GO" id="GO:0003677">
    <property type="term" value="F:DNA binding"/>
    <property type="evidence" value="ECO:0007669"/>
    <property type="project" value="UniProtKB-KW"/>
</dbReference>
<organism evidence="5 6">
    <name type="scientific">Anoxynatronum sibiricum</name>
    <dbReference type="NCBI Taxonomy" id="210623"/>
    <lineage>
        <taxon>Bacteria</taxon>
        <taxon>Bacillati</taxon>
        <taxon>Bacillota</taxon>
        <taxon>Clostridia</taxon>
        <taxon>Eubacteriales</taxon>
        <taxon>Clostridiaceae</taxon>
        <taxon>Anoxynatronum</taxon>
    </lineage>
</organism>
<dbReference type="InterPro" id="IPR000843">
    <property type="entry name" value="HTH_LacI"/>
</dbReference>
<keyword evidence="3" id="KW-0804">Transcription</keyword>
<sequence length="349" mass="38762">MKVTIKDIAKRAGVSHPTVSRCLHNSPLVSAETRQRVQRIAAEMNYVPNQNARGLCSNRTDTIGVIVPYCQVSETSLFLDELLQQIRVMLGKNQKDCIVAYDENPQHQESHALRLVRQGKVDGLLIASSTMSRETVTALEEEGVPAIFYHLVPHWALEEPSVHWVHHDNYRGGRLAGEYLASLGHRHLACVTAAHYAGEREFTHRLKGFQEGLSSLGGSMAAAHLLLVEELTWEAGKELAQEAEKLLEETSGIFFHADQAALGFIKGLQEQGIEVPEDYSVIGYDDVREGFMTTPELTTIHQPREAISTLAAAMLMERLKGGTAPLKQPCIQQTLNPTLVIRQSCRQLK</sequence>
<dbReference type="SMART" id="SM00354">
    <property type="entry name" value="HTH_LACI"/>
    <property type="match status" value="1"/>
</dbReference>
<keyword evidence="6" id="KW-1185">Reference proteome</keyword>
<dbReference type="CDD" id="cd06267">
    <property type="entry name" value="PBP1_LacI_sugar_binding-like"/>
    <property type="match status" value="1"/>
</dbReference>
<dbReference type="InterPro" id="IPR010982">
    <property type="entry name" value="Lambda_DNA-bd_dom_sf"/>
</dbReference>
<name>A0ABU9VS24_9CLOT</name>
<dbReference type="Pfam" id="PF00356">
    <property type="entry name" value="LacI"/>
    <property type="match status" value="1"/>
</dbReference>
<dbReference type="InterPro" id="IPR046335">
    <property type="entry name" value="LacI/GalR-like_sensor"/>
</dbReference>
<evidence type="ECO:0000256" key="1">
    <source>
        <dbReference type="ARBA" id="ARBA00023015"/>
    </source>
</evidence>
<dbReference type="PANTHER" id="PTHR30146">
    <property type="entry name" value="LACI-RELATED TRANSCRIPTIONAL REPRESSOR"/>
    <property type="match status" value="1"/>
</dbReference>
<reference evidence="5 6" key="1">
    <citation type="submission" date="2024-04" db="EMBL/GenBank/DDBJ databases">
        <title>Genome sequencing and metabolic network reconstruction of aminoacids and betaine degradation by Anoxynatronum sibiricum.</title>
        <authorList>
            <person name="Detkova E.N."/>
            <person name="Boltjanskaja Y.V."/>
            <person name="Mardanov A.V."/>
            <person name="Kevbrin V."/>
        </authorList>
    </citation>
    <scope>NUCLEOTIDE SEQUENCE [LARGE SCALE GENOMIC DNA]</scope>
    <source>
        <strain evidence="5 6">Z-7981</strain>
    </source>
</reference>
<evidence type="ECO:0000256" key="2">
    <source>
        <dbReference type="ARBA" id="ARBA00023125"/>
    </source>
</evidence>
<dbReference type="Gene3D" id="1.10.260.40">
    <property type="entry name" value="lambda repressor-like DNA-binding domains"/>
    <property type="match status" value="1"/>
</dbReference>
<dbReference type="InterPro" id="IPR028082">
    <property type="entry name" value="Peripla_BP_I"/>
</dbReference>
<evidence type="ECO:0000313" key="5">
    <source>
        <dbReference type="EMBL" id="MEN1759961.1"/>
    </source>
</evidence>
<dbReference type="CDD" id="cd01392">
    <property type="entry name" value="HTH_LacI"/>
    <property type="match status" value="1"/>
</dbReference>
<dbReference type="Pfam" id="PF13377">
    <property type="entry name" value="Peripla_BP_3"/>
    <property type="match status" value="1"/>
</dbReference>
<evidence type="ECO:0000259" key="4">
    <source>
        <dbReference type="PROSITE" id="PS50932"/>
    </source>
</evidence>
<evidence type="ECO:0000313" key="6">
    <source>
        <dbReference type="Proteomes" id="UP001407405"/>
    </source>
</evidence>
<dbReference type="EMBL" id="JBCITM010000004">
    <property type="protein sequence ID" value="MEN1759961.1"/>
    <property type="molecule type" value="Genomic_DNA"/>
</dbReference>
<dbReference type="SUPFAM" id="SSF47413">
    <property type="entry name" value="lambda repressor-like DNA-binding domains"/>
    <property type="match status" value="1"/>
</dbReference>